<keyword evidence="4 5" id="KW-0408">Iron</keyword>
<organism evidence="7 8">
    <name type="scientific">Azospirillum lipoferum</name>
    <dbReference type="NCBI Taxonomy" id="193"/>
    <lineage>
        <taxon>Bacteria</taxon>
        <taxon>Pseudomonadati</taxon>
        <taxon>Pseudomonadota</taxon>
        <taxon>Alphaproteobacteria</taxon>
        <taxon>Rhodospirillales</taxon>
        <taxon>Azospirillaceae</taxon>
        <taxon>Azospirillum</taxon>
    </lineage>
</organism>
<comment type="similarity">
    <text evidence="1 6">Belongs to the carotenoid oxygenase family.</text>
</comment>
<gene>
    <name evidence="7" type="ORF">FZ942_31675</name>
</gene>
<dbReference type="RefSeq" id="WP_149235031.1">
    <property type="nucleotide sequence ID" value="NZ_JALJXJ010000023.1"/>
</dbReference>
<evidence type="ECO:0000256" key="2">
    <source>
        <dbReference type="ARBA" id="ARBA00022723"/>
    </source>
</evidence>
<keyword evidence="2 5" id="KW-0479">Metal-binding</keyword>
<dbReference type="AlphaFoldDB" id="A0A5A9G7B5"/>
<dbReference type="Proteomes" id="UP000324927">
    <property type="component" value="Unassembled WGS sequence"/>
</dbReference>
<evidence type="ECO:0000313" key="8">
    <source>
        <dbReference type="Proteomes" id="UP000324927"/>
    </source>
</evidence>
<comment type="cofactor">
    <cofactor evidence="5 6">
        <name>Fe(2+)</name>
        <dbReference type="ChEBI" id="CHEBI:29033"/>
    </cofactor>
    <text evidence="5 6">Binds 1 Fe(2+) ion per subunit.</text>
</comment>
<dbReference type="GO" id="GO:0046872">
    <property type="term" value="F:metal ion binding"/>
    <property type="evidence" value="ECO:0007669"/>
    <property type="project" value="UniProtKB-KW"/>
</dbReference>
<dbReference type="OrthoDB" id="6636843at2"/>
<comment type="caution">
    <text evidence="7">The sequence shown here is derived from an EMBL/GenBank/DDBJ whole genome shotgun (WGS) entry which is preliminary data.</text>
</comment>
<evidence type="ECO:0000256" key="6">
    <source>
        <dbReference type="RuleBase" id="RU364048"/>
    </source>
</evidence>
<name>A0A5A9G7B5_AZOLI</name>
<feature type="binding site" evidence="5">
    <location>
        <position position="292"/>
    </location>
    <ligand>
        <name>Fe cation</name>
        <dbReference type="ChEBI" id="CHEBI:24875"/>
        <note>catalytic</note>
    </ligand>
</feature>
<evidence type="ECO:0000256" key="5">
    <source>
        <dbReference type="PIRSR" id="PIRSR604294-1"/>
    </source>
</evidence>
<protein>
    <recommendedName>
        <fullName evidence="6">Dioxygenase</fullName>
        <ecNumber evidence="6">1.13.11.-</ecNumber>
    </recommendedName>
</protein>
<dbReference type="GO" id="GO:0016121">
    <property type="term" value="P:carotene catabolic process"/>
    <property type="evidence" value="ECO:0007669"/>
    <property type="project" value="TreeGrafter"/>
</dbReference>
<evidence type="ECO:0000256" key="1">
    <source>
        <dbReference type="ARBA" id="ARBA00006787"/>
    </source>
</evidence>
<dbReference type="PANTHER" id="PTHR10543:SF89">
    <property type="entry name" value="CAROTENOID 9,10(9',10')-CLEAVAGE DIOXYGENASE 1"/>
    <property type="match status" value="1"/>
</dbReference>
<sequence length="491" mass="54756">MTVAHAAEDGLRFPDSLVFRGYAAPVRIEGDVYDLEVIGRIPEGLNGAYVRASADHAYPPLHGKDIFLNGDGMIHLLRFENGHADLKTRYVQTEKLKRERAARRALFGHYRNPFTDDPSVAGVDSNTANTSVLWHGGRLFALKEAALPMQLDPRTLETLGPWNFNGKLTGRTFTAHPKIDPKTGELIAFSYNTSGQASKEIDLHWISPDGELVRQETFEAPYPSMVHDCLVSPNYIAFTICPMLCDWERVKRGEPYFVWDPSLPVMVAVIPRKEGVKGIRWFRSPIIGMETHTINAWEDGSVLHLDHFFTRSGWLSQFPHASDPDAHELPPFAERWSVDLASADDSVSIERLNEQVGEMPVIDPRYLGQKTRRFFFGTANPALGPMLDWGPKGPPFTCLCRADLETGELDYYYAGPDSSPEEPLFVPKSADAPENDGWLICVVGRRAENRTDVVILDACDLAAGPVATIRLPCRIHEGFHGTWLPPQAVGL</sequence>
<dbReference type="GO" id="GO:0010436">
    <property type="term" value="F:carotenoid dioxygenase activity"/>
    <property type="evidence" value="ECO:0007669"/>
    <property type="project" value="TreeGrafter"/>
</dbReference>
<evidence type="ECO:0000256" key="3">
    <source>
        <dbReference type="ARBA" id="ARBA00023002"/>
    </source>
</evidence>
<evidence type="ECO:0000256" key="4">
    <source>
        <dbReference type="ARBA" id="ARBA00023004"/>
    </source>
</evidence>
<evidence type="ECO:0000313" key="7">
    <source>
        <dbReference type="EMBL" id="KAA0590247.1"/>
    </source>
</evidence>
<dbReference type="EC" id="1.13.11.-" evidence="6"/>
<feature type="binding site" evidence="5">
    <location>
        <position position="480"/>
    </location>
    <ligand>
        <name>Fe cation</name>
        <dbReference type="ChEBI" id="CHEBI:24875"/>
        <note>catalytic</note>
    </ligand>
</feature>
<reference evidence="7 8" key="1">
    <citation type="submission" date="2019-08" db="EMBL/GenBank/DDBJ databases">
        <authorList>
            <person name="Grouzdev D."/>
            <person name="Tikhonova E."/>
            <person name="Kravchenko I."/>
        </authorList>
    </citation>
    <scope>NUCLEOTIDE SEQUENCE [LARGE SCALE GENOMIC DNA]</scope>
    <source>
        <strain evidence="7 8">59b</strain>
    </source>
</reference>
<keyword evidence="6" id="KW-0223">Dioxygenase</keyword>
<dbReference type="PANTHER" id="PTHR10543">
    <property type="entry name" value="BETA-CAROTENE DIOXYGENASE"/>
    <property type="match status" value="1"/>
</dbReference>
<proteinExistence type="inferred from homology"/>
<dbReference type="EMBL" id="VTTN01000023">
    <property type="protein sequence ID" value="KAA0590247.1"/>
    <property type="molecule type" value="Genomic_DNA"/>
</dbReference>
<feature type="binding site" evidence="5">
    <location>
        <position position="176"/>
    </location>
    <ligand>
        <name>Fe cation</name>
        <dbReference type="ChEBI" id="CHEBI:24875"/>
        <note>catalytic</note>
    </ligand>
</feature>
<accession>A0A5A9G7B5</accession>
<dbReference type="Pfam" id="PF03055">
    <property type="entry name" value="RPE65"/>
    <property type="match status" value="1"/>
</dbReference>
<feature type="binding site" evidence="5">
    <location>
        <position position="227"/>
    </location>
    <ligand>
        <name>Fe cation</name>
        <dbReference type="ChEBI" id="CHEBI:24875"/>
        <note>catalytic</note>
    </ligand>
</feature>
<keyword evidence="8" id="KW-1185">Reference proteome</keyword>
<dbReference type="InterPro" id="IPR004294">
    <property type="entry name" value="Carotenoid_Oase"/>
</dbReference>
<keyword evidence="3 6" id="KW-0560">Oxidoreductase</keyword>